<keyword evidence="3" id="KW-1185">Reference proteome</keyword>
<dbReference type="InterPro" id="IPR001173">
    <property type="entry name" value="Glyco_trans_2-like"/>
</dbReference>
<dbReference type="GO" id="GO:0016758">
    <property type="term" value="F:hexosyltransferase activity"/>
    <property type="evidence" value="ECO:0007669"/>
    <property type="project" value="UniProtKB-ARBA"/>
</dbReference>
<dbReference type="Proteomes" id="UP000660339">
    <property type="component" value="Unassembled WGS sequence"/>
</dbReference>
<dbReference type="PANTHER" id="PTHR22916">
    <property type="entry name" value="GLYCOSYLTRANSFERASE"/>
    <property type="match status" value="1"/>
</dbReference>
<protein>
    <recommendedName>
        <fullName evidence="1">Glycosyltransferase 2-like domain-containing protein</fullName>
    </recommendedName>
</protein>
<gene>
    <name evidence="2" type="ORF">Cme02nite_69010</name>
</gene>
<dbReference type="Gene3D" id="3.90.550.10">
    <property type="entry name" value="Spore Coat Polysaccharide Biosynthesis Protein SpsA, Chain A"/>
    <property type="match status" value="1"/>
</dbReference>
<evidence type="ECO:0000259" key="1">
    <source>
        <dbReference type="Pfam" id="PF00535"/>
    </source>
</evidence>
<reference evidence="2" key="1">
    <citation type="submission" date="2021-01" db="EMBL/GenBank/DDBJ databases">
        <title>Whole genome shotgun sequence of Catellatospora methionotrophica NBRC 14553.</title>
        <authorList>
            <person name="Komaki H."/>
            <person name="Tamura T."/>
        </authorList>
    </citation>
    <scope>NUCLEOTIDE SEQUENCE</scope>
    <source>
        <strain evidence="2">NBRC 14553</strain>
    </source>
</reference>
<dbReference type="AlphaFoldDB" id="A0A8J3LGT4"/>
<dbReference type="InterPro" id="IPR029044">
    <property type="entry name" value="Nucleotide-diphossugar_trans"/>
</dbReference>
<comment type="caution">
    <text evidence="2">The sequence shown here is derived from an EMBL/GenBank/DDBJ whole genome shotgun (WGS) entry which is preliminary data.</text>
</comment>
<evidence type="ECO:0000313" key="2">
    <source>
        <dbReference type="EMBL" id="GIG18569.1"/>
    </source>
</evidence>
<dbReference type="SUPFAM" id="SSF53448">
    <property type="entry name" value="Nucleotide-diphospho-sugar transferases"/>
    <property type="match status" value="1"/>
</dbReference>
<name>A0A8J3LGT4_9ACTN</name>
<accession>A0A8J3LGT4</accession>
<evidence type="ECO:0000313" key="3">
    <source>
        <dbReference type="Proteomes" id="UP000660339"/>
    </source>
</evidence>
<proteinExistence type="predicted"/>
<dbReference type="EMBL" id="BONJ01000041">
    <property type="protein sequence ID" value="GIG18569.1"/>
    <property type="molecule type" value="Genomic_DNA"/>
</dbReference>
<dbReference type="Pfam" id="PF00535">
    <property type="entry name" value="Glycos_transf_2"/>
    <property type="match status" value="1"/>
</dbReference>
<dbReference type="CDD" id="cd00761">
    <property type="entry name" value="Glyco_tranf_GTA_type"/>
    <property type="match status" value="1"/>
</dbReference>
<feature type="domain" description="Glycosyltransferase 2-like" evidence="1">
    <location>
        <begin position="28"/>
        <end position="158"/>
    </location>
</feature>
<dbReference type="PANTHER" id="PTHR22916:SF3">
    <property type="entry name" value="UDP-GLCNAC:BETAGAL BETA-1,3-N-ACETYLGLUCOSAMINYLTRANSFERASE-LIKE PROTEIN 1"/>
    <property type="match status" value="1"/>
</dbReference>
<organism evidence="2 3">
    <name type="scientific">Catellatospora methionotrophica</name>
    <dbReference type="NCBI Taxonomy" id="121620"/>
    <lineage>
        <taxon>Bacteria</taxon>
        <taxon>Bacillati</taxon>
        <taxon>Actinomycetota</taxon>
        <taxon>Actinomycetes</taxon>
        <taxon>Micromonosporales</taxon>
        <taxon>Micromonosporaceae</taxon>
        <taxon>Catellatospora</taxon>
    </lineage>
</organism>
<sequence>MGLAAGSAHLAPFADVRHESPSPSPRISFVVPVYGVERFLGECLESLLAHPGGDIEVVAVDDASPDGCGAILDAFAARDPRVRPVHLTVNVGLGGARNAGLAQAKGDYVWYIDSDDWIPDGAVRAVLDRLALHQPDVLIVDHAEVFGDGSVVPRVSAGLLGDAPTPLHLSRRPELLRLAQSACTKIARRSFLEENDLRFHAGWYEDAAYSHPLLMTADSIDVLDLVCYKYRQQTPGAITASVSTRHFEVFEQYDRVFAAVEKAGGKLETFRPELFRLMINHYLVIIGHDRRLGQSMRKAFFRRIAEDYRRRLPEGGYLPPGGLGGLKHRLVRYNAYGAYTLLRVAHRLTSQRLAALRGSRQAAPALRLPVPTSGVAAVPRQRAETDAAVLDPTP</sequence>